<dbReference type="Gene3D" id="3.40.30.10">
    <property type="entry name" value="Glutaredoxin"/>
    <property type="match status" value="1"/>
</dbReference>
<sequence length="257" mass="27273">MTENPSSHTPEAVETEASAPTPEVSPRARAILIAITVVVGLVIAAIPLIAGLQGTNDDQAPLGASEHKTDATPAQPEQTNVRVHKQLACPKGEGEFSPQSELVNIELPCLTKGGALSAEKTGNAVQPATSMAAAVAGKPTVVNVWAWWCGPCRTELPLMQELREKHPEYNVVGVHVDAKAQAGADMLRGLGVDNLPSYQDSSHKLDALGKLPKVVPLTLVYRADGTRAKLIPKAFDTVHDLEQAVEQALRENPEGTR</sequence>
<dbReference type="PANTHER" id="PTHR42852:SF6">
    <property type="entry name" value="THIOL:DISULFIDE INTERCHANGE PROTEIN DSBE"/>
    <property type="match status" value="1"/>
</dbReference>
<accession>F8DXP2</accession>
<feature type="region of interest" description="Disordered" evidence="6">
    <location>
        <begin position="1"/>
        <end position="23"/>
    </location>
</feature>
<evidence type="ECO:0000256" key="7">
    <source>
        <dbReference type="SAM" id="Phobius"/>
    </source>
</evidence>
<dbReference type="InterPro" id="IPR017937">
    <property type="entry name" value="Thioredoxin_CS"/>
</dbReference>
<keyword evidence="2" id="KW-0201">Cytochrome c-type biogenesis</keyword>
<keyword evidence="5" id="KW-0676">Redox-active center</keyword>
<proteinExistence type="predicted"/>
<dbReference type="EMBL" id="CP002857">
    <property type="protein sequence ID" value="AEI10379.1"/>
    <property type="molecule type" value="Genomic_DNA"/>
</dbReference>
<keyword evidence="7" id="KW-1133">Transmembrane helix</keyword>
<dbReference type="GO" id="GO:0016209">
    <property type="term" value="F:antioxidant activity"/>
    <property type="evidence" value="ECO:0007669"/>
    <property type="project" value="InterPro"/>
</dbReference>
<dbReference type="eggNOG" id="COG0526">
    <property type="taxonomic scope" value="Bacteria"/>
</dbReference>
<evidence type="ECO:0000256" key="5">
    <source>
        <dbReference type="ARBA" id="ARBA00023284"/>
    </source>
</evidence>
<keyword evidence="7" id="KW-0472">Membrane</keyword>
<gene>
    <name evidence="9" type="ordered locus">CRES_2026</name>
</gene>
<comment type="subcellular location">
    <subcellularLocation>
        <location evidence="1">Cell envelope</location>
    </subcellularLocation>
</comment>
<evidence type="ECO:0000259" key="8">
    <source>
        <dbReference type="PROSITE" id="PS51352"/>
    </source>
</evidence>
<dbReference type="GO" id="GO:0017004">
    <property type="term" value="P:cytochrome complex assembly"/>
    <property type="evidence" value="ECO:0007669"/>
    <property type="project" value="UniProtKB-KW"/>
</dbReference>
<dbReference type="SUPFAM" id="SSF52833">
    <property type="entry name" value="Thioredoxin-like"/>
    <property type="match status" value="1"/>
</dbReference>
<dbReference type="GO" id="GO:0016491">
    <property type="term" value="F:oxidoreductase activity"/>
    <property type="evidence" value="ECO:0007669"/>
    <property type="project" value="InterPro"/>
</dbReference>
<reference evidence="9 10" key="1">
    <citation type="journal article" date="2012" name="BMC Genomics">
        <title>Complete genome sequence, lifestyle, and multi-drug resistance of the human pathogen Corynebacterium resistens DSM 45100 isolated from blood samples of a leukemia patient.</title>
        <authorList>
            <person name="Schroder J."/>
            <person name="Maus I."/>
            <person name="Meyer K."/>
            <person name="Wordemann S."/>
            <person name="Blom J."/>
            <person name="Jaenicke S."/>
            <person name="Schneider J."/>
            <person name="Trost E."/>
            <person name="Tauch A."/>
        </authorList>
    </citation>
    <scope>NUCLEOTIDE SEQUENCE [LARGE SCALE GENOMIC DNA]</scope>
    <source>
        <strain evidence="10">DSM 45100 / JCM 12819 / CCUG 50093 / GTC 2026 / SICGH 158</strain>
    </source>
</reference>
<dbReference type="Proteomes" id="UP000000492">
    <property type="component" value="Chromosome"/>
</dbReference>
<evidence type="ECO:0000256" key="4">
    <source>
        <dbReference type="ARBA" id="ARBA00023157"/>
    </source>
</evidence>
<evidence type="ECO:0000313" key="10">
    <source>
        <dbReference type="Proteomes" id="UP000000492"/>
    </source>
</evidence>
<keyword evidence="7" id="KW-0812">Transmembrane</keyword>
<evidence type="ECO:0000256" key="2">
    <source>
        <dbReference type="ARBA" id="ARBA00022748"/>
    </source>
</evidence>
<dbReference type="STRING" id="662755.CRES_2026"/>
<feature type="transmembrane region" description="Helical" evidence="7">
    <location>
        <begin position="30"/>
        <end position="52"/>
    </location>
</feature>
<evidence type="ECO:0000256" key="1">
    <source>
        <dbReference type="ARBA" id="ARBA00004196"/>
    </source>
</evidence>
<dbReference type="AlphaFoldDB" id="F8DXP2"/>
<organism evidence="9 10">
    <name type="scientific">Corynebacterium resistens (strain DSM 45100 / JCM 12819 / GTC 2026 / SICGH 158)</name>
    <dbReference type="NCBI Taxonomy" id="662755"/>
    <lineage>
        <taxon>Bacteria</taxon>
        <taxon>Bacillati</taxon>
        <taxon>Actinomycetota</taxon>
        <taxon>Actinomycetes</taxon>
        <taxon>Mycobacteriales</taxon>
        <taxon>Corynebacteriaceae</taxon>
        <taxon>Corynebacterium</taxon>
    </lineage>
</organism>
<dbReference type="OrthoDB" id="9796554at2"/>
<dbReference type="RefSeq" id="WP_013889361.1">
    <property type="nucleotide sequence ID" value="NC_015673.1"/>
</dbReference>
<dbReference type="InterPro" id="IPR050553">
    <property type="entry name" value="Thioredoxin_ResA/DsbE_sf"/>
</dbReference>
<name>F8DXP2_CORRG</name>
<dbReference type="KEGG" id="crd:CRES_2026"/>
<keyword evidence="10" id="KW-1185">Reference proteome</keyword>
<dbReference type="PROSITE" id="PS51352">
    <property type="entry name" value="THIOREDOXIN_2"/>
    <property type="match status" value="1"/>
</dbReference>
<keyword evidence="4" id="KW-1015">Disulfide bond</keyword>
<keyword evidence="3" id="KW-0735">Signal-anchor</keyword>
<protein>
    <recommendedName>
        <fullName evidence="8">Thioredoxin domain-containing protein</fullName>
    </recommendedName>
</protein>
<dbReference type="PANTHER" id="PTHR42852">
    <property type="entry name" value="THIOL:DISULFIDE INTERCHANGE PROTEIN DSBE"/>
    <property type="match status" value="1"/>
</dbReference>
<evidence type="ECO:0000256" key="6">
    <source>
        <dbReference type="SAM" id="MobiDB-lite"/>
    </source>
</evidence>
<dbReference type="CDD" id="cd02966">
    <property type="entry name" value="TlpA_like_family"/>
    <property type="match status" value="1"/>
</dbReference>
<dbReference type="PROSITE" id="PS00194">
    <property type="entry name" value="THIOREDOXIN_1"/>
    <property type="match status" value="1"/>
</dbReference>
<feature type="domain" description="Thioredoxin" evidence="8">
    <location>
        <begin position="96"/>
        <end position="250"/>
    </location>
</feature>
<dbReference type="GO" id="GO:0030313">
    <property type="term" value="C:cell envelope"/>
    <property type="evidence" value="ECO:0007669"/>
    <property type="project" value="UniProtKB-SubCell"/>
</dbReference>
<evidence type="ECO:0000256" key="3">
    <source>
        <dbReference type="ARBA" id="ARBA00022968"/>
    </source>
</evidence>
<dbReference type="HOGENOM" id="CLU_042529_6_0_11"/>
<dbReference type="Pfam" id="PF00578">
    <property type="entry name" value="AhpC-TSA"/>
    <property type="match status" value="1"/>
</dbReference>
<dbReference type="InterPro" id="IPR000866">
    <property type="entry name" value="AhpC/TSA"/>
</dbReference>
<dbReference type="InterPro" id="IPR013766">
    <property type="entry name" value="Thioredoxin_domain"/>
</dbReference>
<evidence type="ECO:0000313" key="9">
    <source>
        <dbReference type="EMBL" id="AEI10379.1"/>
    </source>
</evidence>
<dbReference type="InterPro" id="IPR036249">
    <property type="entry name" value="Thioredoxin-like_sf"/>
</dbReference>